<dbReference type="SMART" id="SM00236">
    <property type="entry name" value="fCBD"/>
    <property type="match status" value="1"/>
</dbReference>
<dbReference type="GO" id="GO:0005975">
    <property type="term" value="P:carbohydrate metabolic process"/>
    <property type="evidence" value="ECO:0007669"/>
    <property type="project" value="InterPro"/>
</dbReference>
<accession>A0AAJ0AZB4</accession>
<dbReference type="InterPro" id="IPR000254">
    <property type="entry name" value="CBD"/>
</dbReference>
<dbReference type="PROSITE" id="PS51164">
    <property type="entry name" value="CBM1_2"/>
    <property type="match status" value="1"/>
</dbReference>
<dbReference type="GO" id="GO:0030248">
    <property type="term" value="F:cellulose binding"/>
    <property type="evidence" value="ECO:0007669"/>
    <property type="project" value="InterPro"/>
</dbReference>
<dbReference type="Pfam" id="PF00734">
    <property type="entry name" value="CBM_1"/>
    <property type="match status" value="1"/>
</dbReference>
<dbReference type="PROSITE" id="PS00562">
    <property type="entry name" value="CBM1_1"/>
    <property type="match status" value="1"/>
</dbReference>
<proteinExistence type="predicted"/>
<protein>
    <recommendedName>
        <fullName evidence="4">CBM1 domain-containing protein</fullName>
    </recommendedName>
</protein>
<evidence type="ECO:0000256" key="2">
    <source>
        <dbReference type="SAM" id="MobiDB-lite"/>
    </source>
</evidence>
<dbReference type="AlphaFoldDB" id="A0AAJ0AZB4"/>
<dbReference type="GO" id="GO:0005576">
    <property type="term" value="C:extracellular region"/>
    <property type="evidence" value="ECO:0007669"/>
    <property type="project" value="InterPro"/>
</dbReference>
<evidence type="ECO:0000313" key="6">
    <source>
        <dbReference type="Proteomes" id="UP001224890"/>
    </source>
</evidence>
<evidence type="ECO:0000256" key="1">
    <source>
        <dbReference type="ARBA" id="ARBA00022729"/>
    </source>
</evidence>
<organism evidence="5 6">
    <name type="scientific">Colletotrichum godetiae</name>
    <dbReference type="NCBI Taxonomy" id="1209918"/>
    <lineage>
        <taxon>Eukaryota</taxon>
        <taxon>Fungi</taxon>
        <taxon>Dikarya</taxon>
        <taxon>Ascomycota</taxon>
        <taxon>Pezizomycotina</taxon>
        <taxon>Sordariomycetes</taxon>
        <taxon>Hypocreomycetidae</taxon>
        <taxon>Glomerellales</taxon>
        <taxon>Glomerellaceae</taxon>
        <taxon>Colletotrichum</taxon>
        <taxon>Colletotrichum acutatum species complex</taxon>
    </lineage>
</organism>
<feature type="signal peptide" evidence="3">
    <location>
        <begin position="1"/>
        <end position="19"/>
    </location>
</feature>
<feature type="compositionally biased region" description="Low complexity" evidence="2">
    <location>
        <begin position="114"/>
        <end position="134"/>
    </location>
</feature>
<dbReference type="GeneID" id="85462674"/>
<dbReference type="RefSeq" id="XP_060436343.1">
    <property type="nucleotide sequence ID" value="XM_060578148.1"/>
</dbReference>
<gene>
    <name evidence="5" type="ORF">BDP55DRAFT_710195</name>
</gene>
<sequence length="174" mass="18622">MYSVNLLTATLLATSMVLAKLTTNTVTRRFRFRDIRKANLTGPKHVNIPKATSLRPLAAITTAPTSSTTPPRRAIVTVTVSSWTTQIITRTQIDTVIETITVWVPPSTTISTVRSTSSSSVASSSRSASVTTPPVSEPTQSKYGQCGGSSYVGATRCAAGSTCSVLNQWYYQCL</sequence>
<dbReference type="InterPro" id="IPR035971">
    <property type="entry name" value="CBD_sf"/>
</dbReference>
<reference evidence="5" key="1">
    <citation type="submission" date="2021-06" db="EMBL/GenBank/DDBJ databases">
        <title>Comparative genomics, transcriptomics and evolutionary studies reveal genomic signatures of adaptation to plant cell wall in hemibiotrophic fungi.</title>
        <authorList>
            <consortium name="DOE Joint Genome Institute"/>
            <person name="Baroncelli R."/>
            <person name="Diaz J.F."/>
            <person name="Benocci T."/>
            <person name="Peng M."/>
            <person name="Battaglia E."/>
            <person name="Haridas S."/>
            <person name="Andreopoulos W."/>
            <person name="Labutti K."/>
            <person name="Pangilinan J."/>
            <person name="Floch G.L."/>
            <person name="Makela M.R."/>
            <person name="Henrissat B."/>
            <person name="Grigoriev I.V."/>
            <person name="Crouch J.A."/>
            <person name="De Vries R.P."/>
            <person name="Sukno S.A."/>
            <person name="Thon M.R."/>
        </authorList>
    </citation>
    <scope>NUCLEOTIDE SEQUENCE</scope>
    <source>
        <strain evidence="5">CBS 193.32</strain>
    </source>
</reference>
<feature type="region of interest" description="Disordered" evidence="2">
    <location>
        <begin position="114"/>
        <end position="142"/>
    </location>
</feature>
<dbReference type="Proteomes" id="UP001224890">
    <property type="component" value="Unassembled WGS sequence"/>
</dbReference>
<feature type="chain" id="PRO_5042597532" description="CBM1 domain-containing protein" evidence="3">
    <location>
        <begin position="20"/>
        <end position="174"/>
    </location>
</feature>
<evidence type="ECO:0000313" key="5">
    <source>
        <dbReference type="EMBL" id="KAK1700586.1"/>
    </source>
</evidence>
<dbReference type="SUPFAM" id="SSF57180">
    <property type="entry name" value="Cellulose-binding domain"/>
    <property type="match status" value="1"/>
</dbReference>
<comment type="caution">
    <text evidence="5">The sequence shown here is derived from an EMBL/GenBank/DDBJ whole genome shotgun (WGS) entry which is preliminary data.</text>
</comment>
<keyword evidence="1 3" id="KW-0732">Signal</keyword>
<keyword evidence="6" id="KW-1185">Reference proteome</keyword>
<name>A0AAJ0AZB4_9PEZI</name>
<dbReference type="EMBL" id="JAHMHR010000002">
    <property type="protein sequence ID" value="KAK1700586.1"/>
    <property type="molecule type" value="Genomic_DNA"/>
</dbReference>
<feature type="domain" description="CBM1" evidence="4">
    <location>
        <begin position="138"/>
        <end position="174"/>
    </location>
</feature>
<evidence type="ECO:0000256" key="3">
    <source>
        <dbReference type="SAM" id="SignalP"/>
    </source>
</evidence>
<evidence type="ECO:0000259" key="4">
    <source>
        <dbReference type="PROSITE" id="PS51164"/>
    </source>
</evidence>